<keyword evidence="1" id="KW-0378">Hydrolase</keyword>
<evidence type="ECO:0000313" key="2">
    <source>
        <dbReference type="Proteomes" id="UP000215596"/>
    </source>
</evidence>
<dbReference type="Pfam" id="PF08282">
    <property type="entry name" value="Hydrolase_3"/>
    <property type="match status" value="1"/>
</dbReference>
<dbReference type="SFLD" id="SFLDS00003">
    <property type="entry name" value="Haloacid_Dehalogenase"/>
    <property type="match status" value="1"/>
</dbReference>
<dbReference type="EMBL" id="NPBY01000015">
    <property type="protein sequence ID" value="PAD78935.1"/>
    <property type="molecule type" value="Genomic_DNA"/>
</dbReference>
<dbReference type="SFLD" id="SFLDG01140">
    <property type="entry name" value="C2.B:_Phosphomannomutase_and_P"/>
    <property type="match status" value="1"/>
</dbReference>
<dbReference type="PANTHER" id="PTHR10000:SF8">
    <property type="entry name" value="HAD SUPERFAMILY HYDROLASE-LIKE, TYPE 3"/>
    <property type="match status" value="1"/>
</dbReference>
<reference evidence="1 2" key="1">
    <citation type="submission" date="2017-07" db="EMBL/GenBank/DDBJ databases">
        <title>Isolation and whole genome analysis of endospore-forming bacteria from heroin.</title>
        <authorList>
            <person name="Kalinowski J."/>
            <person name="Ahrens B."/>
            <person name="Al-Dilaimi A."/>
            <person name="Winkler A."/>
            <person name="Wibberg D."/>
            <person name="Schleenbecker U."/>
            <person name="Ruckert C."/>
            <person name="Wolfel R."/>
            <person name="Grass G."/>
        </authorList>
    </citation>
    <scope>NUCLEOTIDE SEQUENCE [LARGE SCALE GENOMIC DNA]</scope>
    <source>
        <strain evidence="1 2">7537-G1</strain>
    </source>
</reference>
<dbReference type="GO" id="GO:0005829">
    <property type="term" value="C:cytosol"/>
    <property type="evidence" value="ECO:0007669"/>
    <property type="project" value="TreeGrafter"/>
</dbReference>
<dbReference type="GO" id="GO:0000287">
    <property type="term" value="F:magnesium ion binding"/>
    <property type="evidence" value="ECO:0007669"/>
    <property type="project" value="TreeGrafter"/>
</dbReference>
<dbReference type="RefSeq" id="WP_095264026.1">
    <property type="nucleotide sequence ID" value="NZ_NPBY01000015.1"/>
</dbReference>
<dbReference type="InterPro" id="IPR023214">
    <property type="entry name" value="HAD_sf"/>
</dbReference>
<dbReference type="NCBIfam" id="TIGR00099">
    <property type="entry name" value="Cof-subfamily"/>
    <property type="match status" value="1"/>
</dbReference>
<dbReference type="Gene3D" id="3.30.1240.10">
    <property type="match status" value="1"/>
</dbReference>
<dbReference type="Proteomes" id="UP000215596">
    <property type="component" value="Unassembled WGS sequence"/>
</dbReference>
<accession>A0A268F0M6</accession>
<sequence>MTYKLVALDVDGTLLNDEHEMTERTKNTVMEAARQGIEIVLCTGRGPQNSIPFMERMGLEGYVISHNGAATVEVATRTIVHQFEMDRGGLTPFMEYCREQGIHFDINTAFEMYVDHVEELAGPVRYMYENFLMMPSNLPAWEALADPVVKFTAFGESADLDRVFEAWSKWTLPFNMLRSGEYFIDLMHQEASKGNALAQLAAKRGYKPEEVLAIGNYYNDITMLTYAGMGIAMDNSPVEVKAAADAITASNNEDGVHEALVKYCLS</sequence>
<dbReference type="SUPFAM" id="SSF56784">
    <property type="entry name" value="HAD-like"/>
    <property type="match status" value="1"/>
</dbReference>
<name>A0A268F0M6_9BACL</name>
<dbReference type="PROSITE" id="PS01228">
    <property type="entry name" value="COF_1"/>
    <property type="match status" value="1"/>
</dbReference>
<dbReference type="GO" id="GO:0016791">
    <property type="term" value="F:phosphatase activity"/>
    <property type="evidence" value="ECO:0007669"/>
    <property type="project" value="UniProtKB-ARBA"/>
</dbReference>
<organism evidence="1 2">
    <name type="scientific">Paenibacillus campinasensis</name>
    <dbReference type="NCBI Taxonomy" id="66347"/>
    <lineage>
        <taxon>Bacteria</taxon>
        <taxon>Bacillati</taxon>
        <taxon>Bacillota</taxon>
        <taxon>Bacilli</taxon>
        <taxon>Bacillales</taxon>
        <taxon>Paenibacillaceae</taxon>
        <taxon>Paenibacillus</taxon>
    </lineage>
</organism>
<protein>
    <submittedName>
        <fullName evidence="1">Hydrolase</fullName>
    </submittedName>
</protein>
<dbReference type="PANTHER" id="PTHR10000">
    <property type="entry name" value="PHOSPHOSERINE PHOSPHATASE"/>
    <property type="match status" value="1"/>
</dbReference>
<proteinExistence type="predicted"/>
<dbReference type="OrthoDB" id="9790031at2"/>
<gene>
    <name evidence="1" type="ORF">CHH67_05660</name>
</gene>
<dbReference type="AlphaFoldDB" id="A0A268F0M6"/>
<comment type="caution">
    <text evidence="1">The sequence shown here is derived from an EMBL/GenBank/DDBJ whole genome shotgun (WGS) entry which is preliminary data.</text>
</comment>
<dbReference type="NCBIfam" id="TIGR01484">
    <property type="entry name" value="HAD-SF-IIB"/>
    <property type="match status" value="1"/>
</dbReference>
<dbReference type="InterPro" id="IPR036412">
    <property type="entry name" value="HAD-like_sf"/>
</dbReference>
<dbReference type="Gene3D" id="3.40.50.1000">
    <property type="entry name" value="HAD superfamily/HAD-like"/>
    <property type="match status" value="1"/>
</dbReference>
<dbReference type="CDD" id="cd07516">
    <property type="entry name" value="HAD_Pase"/>
    <property type="match status" value="1"/>
</dbReference>
<evidence type="ECO:0000313" key="1">
    <source>
        <dbReference type="EMBL" id="PAD78935.1"/>
    </source>
</evidence>
<dbReference type="InterPro" id="IPR006379">
    <property type="entry name" value="HAD-SF_hydro_IIB"/>
</dbReference>
<dbReference type="InterPro" id="IPR000150">
    <property type="entry name" value="Cof"/>
</dbReference>